<dbReference type="EMBL" id="VSDO01000004">
    <property type="protein sequence ID" value="TYA11277.1"/>
    <property type="molecule type" value="Genomic_DNA"/>
</dbReference>
<dbReference type="InterPro" id="IPR010451">
    <property type="entry name" value="Acetoacetate_decarboxylase"/>
</dbReference>
<comment type="caution">
    <text evidence="1">The sequence shown here is derived from an EMBL/GenBank/DDBJ whole genome shotgun (WGS) entry which is preliminary data.</text>
</comment>
<dbReference type="AlphaFoldDB" id="A0A5D0CR77"/>
<dbReference type="Gene3D" id="2.40.400.10">
    <property type="entry name" value="Acetoacetate decarboxylase-like"/>
    <property type="match status" value="1"/>
</dbReference>
<dbReference type="Proteomes" id="UP000325218">
    <property type="component" value="Unassembled WGS sequence"/>
</dbReference>
<reference evidence="1 2" key="1">
    <citation type="submission" date="2019-08" db="EMBL/GenBank/DDBJ databases">
        <title>Genome sequencing of Paenibacillus faecis DSM 23593(T).</title>
        <authorList>
            <person name="Kook J.-K."/>
            <person name="Park S.-N."/>
            <person name="Lim Y.K."/>
        </authorList>
    </citation>
    <scope>NUCLEOTIDE SEQUENCE [LARGE SCALE GENOMIC DNA]</scope>
    <source>
        <strain evidence="1 2">DSM 23593</strain>
    </source>
</reference>
<dbReference type="Pfam" id="PF06314">
    <property type="entry name" value="ADC"/>
    <property type="match status" value="1"/>
</dbReference>
<protein>
    <submittedName>
        <fullName evidence="1">Acetoacetate decarboxylase</fullName>
    </submittedName>
</protein>
<gene>
    <name evidence="1" type="ORF">FRY98_19115</name>
</gene>
<dbReference type="GO" id="GO:0016829">
    <property type="term" value="F:lyase activity"/>
    <property type="evidence" value="ECO:0007669"/>
    <property type="project" value="InterPro"/>
</dbReference>
<proteinExistence type="predicted"/>
<dbReference type="SUPFAM" id="SSF160104">
    <property type="entry name" value="Acetoacetate decarboxylase-like"/>
    <property type="match status" value="1"/>
</dbReference>
<keyword evidence="2" id="KW-1185">Reference proteome</keyword>
<evidence type="ECO:0000313" key="1">
    <source>
        <dbReference type="EMBL" id="TYA11277.1"/>
    </source>
</evidence>
<dbReference type="InterPro" id="IPR023375">
    <property type="entry name" value="ADC_dom_sf"/>
</dbReference>
<dbReference type="OrthoDB" id="1896584at2"/>
<sequence length="272" mass="30729">MGSFVKDPKAIRKFQERRKTFYAAEVLTVYWETRREIVERILPVPLKAAQRPLVHAFVAHYPRTSFSLPYREAALFVLADYRGELGTYCLSMLVDDDMAMGLGREICGFPKKIASMELSKNGNLVEGTVRRHGIDIFRVQANLDGKMNATDGQRMIEDYYGQDLAVFNIKYTQAIDGSGFDLKPMLVKQHTAVDVRTRRTGAAEVSMADSPHDPWAELEVVNLLGGVYTVSDTVLLKGTMLEQLKPEEFLPYSYLRWDWWEPAPGEGGPGTL</sequence>
<name>A0A5D0CR77_9BACL</name>
<evidence type="ECO:0000313" key="2">
    <source>
        <dbReference type="Proteomes" id="UP000325218"/>
    </source>
</evidence>
<accession>A0A5D0CR77</accession>
<organism evidence="1 2">
    <name type="scientific">Paenibacillus faecis</name>
    <dbReference type="NCBI Taxonomy" id="862114"/>
    <lineage>
        <taxon>Bacteria</taxon>
        <taxon>Bacillati</taxon>
        <taxon>Bacillota</taxon>
        <taxon>Bacilli</taxon>
        <taxon>Bacillales</taxon>
        <taxon>Paenibacillaceae</taxon>
        <taxon>Paenibacillus</taxon>
    </lineage>
</organism>
<dbReference type="RefSeq" id="WP_148454945.1">
    <property type="nucleotide sequence ID" value="NZ_VSDO01000004.1"/>
</dbReference>